<dbReference type="eggNOG" id="COG0001">
    <property type="taxonomic scope" value="Bacteria"/>
</dbReference>
<reference evidence="9 10" key="3">
    <citation type="journal article" date="2010" name="Sequencing">
        <title>Complete Genome Sequence of Rothia mucilaginosa DY-18: A Clinical Isolate with Dense Meshwork-Like Structures from a Persistent Apical Periodontitis Lesion.</title>
        <authorList>
            <person name="Yamane K."/>
            <person name="Nambu T."/>
            <person name="Yamanaka T."/>
            <person name="Mashimo C."/>
            <person name="Sugimori C."/>
            <person name="Leung K.-P."/>
            <person name="Fukushima H."/>
        </authorList>
    </citation>
    <scope>NUCLEOTIDE SEQUENCE [LARGE SCALE GENOMIC DNA]</scope>
    <source>
        <strain evidence="9 10">DY-18</strain>
    </source>
</reference>
<dbReference type="GO" id="GO:0008483">
    <property type="term" value="F:transaminase activity"/>
    <property type="evidence" value="ECO:0007669"/>
    <property type="project" value="UniProtKB-KW"/>
</dbReference>
<evidence type="ECO:0000256" key="8">
    <source>
        <dbReference type="HAMAP-Rule" id="MF_00375"/>
    </source>
</evidence>
<evidence type="ECO:0000256" key="1">
    <source>
        <dbReference type="ARBA" id="ARBA00001579"/>
    </source>
</evidence>
<keyword evidence="8" id="KW-0963">Cytoplasm</keyword>
<dbReference type="InterPro" id="IPR015421">
    <property type="entry name" value="PyrdxlP-dep_Trfase_major"/>
</dbReference>
<sequence>MKGTDTMTPSSTHPLHHEASEKLFERSRAVIPGGVNSPVRAFNSVGGTPAFAAKAKGAYLYDADGNEYVDLVCSWGPSILGHAHPQVVEAVQQAAERGLSFGAASAPEAELAELVVNRINAVIPGAIDQVRMVSTGTEATMTAIRLARGVTGRDKIIKFAGCYHGHVDALLSEAGSGVATLALPGSAGVTAATAAETIVLPYNDLDAVREAFANHEGQIAAIITEAAPCNMGVVTPEPGFNRGLHEIAHANDALVIFDEVLTGFRVSSAGYWGYAAPEDGGWVPDIFTFGKVIGGGMPIAALAGKREVMEHLAPVGPVYQAGTLSGNPLSVAAGITTLTLADSAVYAHLDSRSAQLQQALTEAFNAAGVDHSIQNAGNLFSVAFGTSEAGVHNYADIKASATSRYNAFFHSMLESGVYLPPSAFEAWFVSAAHDDEAMERIISALPAAAAAAASA</sequence>
<dbReference type="Gene3D" id="3.90.1150.10">
    <property type="entry name" value="Aspartate Aminotransferase, domain 1"/>
    <property type="match status" value="1"/>
</dbReference>
<name>D2NS42_ROTMD</name>
<dbReference type="HAMAP" id="MF_00375">
    <property type="entry name" value="HemL_aminotrans_3"/>
    <property type="match status" value="1"/>
</dbReference>
<dbReference type="InterPro" id="IPR015422">
    <property type="entry name" value="PyrdxlP-dep_Trfase_small"/>
</dbReference>
<keyword evidence="9" id="KW-0032">Aminotransferase</keyword>
<keyword evidence="7 8" id="KW-0627">Porphyrin biosynthesis</keyword>
<dbReference type="KEGG" id="rmu:RMDY18_06360"/>
<organism evidence="9 10">
    <name type="scientific">Rothia mucilaginosa (strain DY-18)</name>
    <name type="common">Stomatococcus mucilaginosus</name>
    <dbReference type="NCBI Taxonomy" id="680646"/>
    <lineage>
        <taxon>Bacteria</taxon>
        <taxon>Bacillati</taxon>
        <taxon>Actinomycetota</taxon>
        <taxon>Actinomycetes</taxon>
        <taxon>Micrococcales</taxon>
        <taxon>Micrococcaceae</taxon>
        <taxon>Rothia</taxon>
    </lineage>
</organism>
<dbReference type="GO" id="GO:0030170">
    <property type="term" value="F:pyridoxal phosphate binding"/>
    <property type="evidence" value="ECO:0007669"/>
    <property type="project" value="InterPro"/>
</dbReference>
<keyword evidence="6 8" id="KW-0413">Isomerase</keyword>
<evidence type="ECO:0000256" key="7">
    <source>
        <dbReference type="ARBA" id="ARBA00023244"/>
    </source>
</evidence>
<dbReference type="PANTHER" id="PTHR43713:SF3">
    <property type="entry name" value="GLUTAMATE-1-SEMIALDEHYDE 2,1-AMINOMUTASE 1, CHLOROPLASTIC-RELATED"/>
    <property type="match status" value="1"/>
</dbReference>
<dbReference type="EC" id="5.4.3.8" evidence="8"/>
<evidence type="ECO:0000256" key="4">
    <source>
        <dbReference type="ARBA" id="ARBA00008981"/>
    </source>
</evidence>
<comment type="catalytic activity">
    <reaction evidence="1 8">
        <text>(S)-4-amino-5-oxopentanoate = 5-aminolevulinate</text>
        <dbReference type="Rhea" id="RHEA:14265"/>
        <dbReference type="ChEBI" id="CHEBI:57501"/>
        <dbReference type="ChEBI" id="CHEBI:356416"/>
        <dbReference type="EC" id="5.4.3.8"/>
    </reaction>
</comment>
<dbReference type="SUPFAM" id="SSF53383">
    <property type="entry name" value="PLP-dependent transferases"/>
    <property type="match status" value="1"/>
</dbReference>
<dbReference type="Pfam" id="PF00202">
    <property type="entry name" value="Aminotran_3"/>
    <property type="match status" value="1"/>
</dbReference>
<proteinExistence type="inferred from homology"/>
<evidence type="ECO:0000256" key="2">
    <source>
        <dbReference type="ARBA" id="ARBA00001933"/>
    </source>
</evidence>
<dbReference type="STRING" id="680646.RMDY18_06360"/>
<evidence type="ECO:0000256" key="5">
    <source>
        <dbReference type="ARBA" id="ARBA00022898"/>
    </source>
</evidence>
<dbReference type="GO" id="GO:0042286">
    <property type="term" value="F:glutamate-1-semialdehyde 2,1-aminomutase activity"/>
    <property type="evidence" value="ECO:0007669"/>
    <property type="project" value="UniProtKB-UniRule"/>
</dbReference>
<accession>D2NS42</accession>
<comment type="subunit">
    <text evidence="8">Homodimer.</text>
</comment>
<evidence type="ECO:0000313" key="9">
    <source>
        <dbReference type="EMBL" id="BAI64468.1"/>
    </source>
</evidence>
<gene>
    <name evidence="8" type="primary">hemL</name>
    <name evidence="9" type="ordered locus">RMDY18_06360</name>
</gene>
<evidence type="ECO:0000256" key="3">
    <source>
        <dbReference type="ARBA" id="ARBA00004819"/>
    </source>
</evidence>
<dbReference type="PANTHER" id="PTHR43713">
    <property type="entry name" value="GLUTAMATE-1-SEMIALDEHYDE 2,1-AMINOMUTASE"/>
    <property type="match status" value="1"/>
</dbReference>
<reference evidence="9 10" key="2">
    <citation type="journal article" date="2010" name="J Osaka Dent Univ">
        <title>Isolation and identification of Rothia mucilaginosa from persistent apical periodontitis lesions.</title>
        <authorList>
            <person name="Yamane K."/>
            <person name="Yoshida M."/>
            <person name="Fujihira T."/>
            <person name="Baba T."/>
            <person name="Tsuji N."/>
            <person name="Hayashi H."/>
            <person name="Sugimori C."/>
            <person name="Yamanaka T."/>
            <person name="Mashimo C."/>
            <person name="Nambu T."/>
            <person name="Kawai H."/>
            <person name="Fukushima H."/>
        </authorList>
    </citation>
    <scope>NUCLEOTIDE SEQUENCE [LARGE SCALE GENOMIC DNA]</scope>
    <source>
        <strain evidence="9 10">DY-18</strain>
    </source>
</reference>
<keyword evidence="5 8" id="KW-0663">Pyridoxal phosphate</keyword>
<comment type="similarity">
    <text evidence="4 8">Belongs to the class-III pyridoxal-phosphate-dependent aminotransferase family. HemL subfamily.</text>
</comment>
<dbReference type="Gene3D" id="3.40.640.10">
    <property type="entry name" value="Type I PLP-dependent aspartate aminotransferase-like (Major domain)"/>
    <property type="match status" value="1"/>
</dbReference>
<keyword evidence="9" id="KW-0808">Transferase</keyword>
<comment type="cofactor">
    <cofactor evidence="2 8">
        <name>pyridoxal 5'-phosphate</name>
        <dbReference type="ChEBI" id="CHEBI:597326"/>
    </cofactor>
</comment>
<dbReference type="NCBIfam" id="TIGR00713">
    <property type="entry name" value="hemL"/>
    <property type="match status" value="1"/>
</dbReference>
<protein>
    <recommendedName>
        <fullName evidence="8">Glutamate-1-semialdehyde 2,1-aminomutase</fullName>
        <shortName evidence="8">GSA</shortName>
        <ecNumber evidence="8">5.4.3.8</ecNumber>
    </recommendedName>
    <alternativeName>
        <fullName evidence="8">Glutamate-1-semialdehyde aminotransferase</fullName>
        <shortName evidence="8">GSA-AT</shortName>
    </alternativeName>
</protein>
<dbReference type="GO" id="GO:0006782">
    <property type="term" value="P:protoporphyrinogen IX biosynthetic process"/>
    <property type="evidence" value="ECO:0007669"/>
    <property type="project" value="UniProtKB-UniRule"/>
</dbReference>
<dbReference type="CDD" id="cd00610">
    <property type="entry name" value="OAT_like"/>
    <property type="match status" value="1"/>
</dbReference>
<dbReference type="AlphaFoldDB" id="D2NS42"/>
<dbReference type="UniPathway" id="UPA00251">
    <property type="reaction ID" value="UER00317"/>
</dbReference>
<dbReference type="InterPro" id="IPR005814">
    <property type="entry name" value="Aminotrans_3"/>
</dbReference>
<comment type="subcellular location">
    <subcellularLocation>
        <location evidence="8">Cytoplasm</location>
    </subcellularLocation>
</comment>
<keyword evidence="10" id="KW-1185">Reference proteome</keyword>
<dbReference type="InterPro" id="IPR004639">
    <property type="entry name" value="4pyrrol_synth_GluAld_NH2Trfase"/>
</dbReference>
<dbReference type="NCBIfam" id="NF000818">
    <property type="entry name" value="PRK00062.1"/>
    <property type="match status" value="1"/>
</dbReference>
<evidence type="ECO:0000313" key="10">
    <source>
        <dbReference type="Proteomes" id="UP000001883"/>
    </source>
</evidence>
<feature type="modified residue" description="N6-(pyridoxal phosphate)lysine" evidence="8">
    <location>
        <position position="291"/>
    </location>
</feature>
<comment type="pathway">
    <text evidence="3 8">Porphyrin-containing compound metabolism; protoporphyrin-IX biosynthesis; 5-aminolevulinate from L-glutamyl-tRNA(Glu): step 2/2.</text>
</comment>
<dbReference type="FunFam" id="3.40.640.10:FF:000021">
    <property type="entry name" value="Glutamate-1-semialdehyde 2,1-aminomutase"/>
    <property type="match status" value="1"/>
</dbReference>
<dbReference type="GO" id="GO:0005737">
    <property type="term" value="C:cytoplasm"/>
    <property type="evidence" value="ECO:0007669"/>
    <property type="project" value="UniProtKB-SubCell"/>
</dbReference>
<reference evidence="10" key="1">
    <citation type="submission" date="2009-07" db="EMBL/GenBank/DDBJ databases">
        <title>Complete genome sequence of Rothia mucilaginosa DJ.</title>
        <authorList>
            <person name="Yamane K."/>
            <person name="Nambu T."/>
            <person name="Mashimo C."/>
            <person name="Sugimori C."/>
            <person name="Yamanaka T."/>
            <person name="Leung K."/>
            <person name="Fukushima H."/>
        </authorList>
    </citation>
    <scope>NUCLEOTIDE SEQUENCE [LARGE SCALE GENOMIC DNA]</scope>
    <source>
        <strain evidence="10">DY-18</strain>
    </source>
</reference>
<dbReference type="EMBL" id="AP011540">
    <property type="protein sequence ID" value="BAI64468.1"/>
    <property type="molecule type" value="Genomic_DNA"/>
</dbReference>
<dbReference type="HOGENOM" id="CLU_016922_1_5_11"/>
<dbReference type="InterPro" id="IPR015424">
    <property type="entry name" value="PyrdxlP-dep_Trfase"/>
</dbReference>
<dbReference type="Proteomes" id="UP000001883">
    <property type="component" value="Chromosome"/>
</dbReference>
<evidence type="ECO:0000256" key="6">
    <source>
        <dbReference type="ARBA" id="ARBA00023235"/>
    </source>
</evidence>